<evidence type="ECO:0000256" key="2">
    <source>
        <dbReference type="ARBA" id="ARBA00022448"/>
    </source>
</evidence>
<dbReference type="AlphaFoldDB" id="A0AAJ0U7S0"/>
<evidence type="ECO:0000313" key="6">
    <source>
        <dbReference type="EMBL" id="MBK1706047.1"/>
    </source>
</evidence>
<dbReference type="PROSITE" id="PS50893">
    <property type="entry name" value="ABC_TRANSPORTER_2"/>
    <property type="match status" value="1"/>
</dbReference>
<dbReference type="InterPro" id="IPR003439">
    <property type="entry name" value="ABC_transporter-like_ATP-bd"/>
</dbReference>
<feature type="domain" description="ABC transporter" evidence="5">
    <location>
        <begin position="2"/>
        <end position="230"/>
    </location>
</feature>
<evidence type="ECO:0000256" key="4">
    <source>
        <dbReference type="ARBA" id="ARBA00022840"/>
    </source>
</evidence>
<dbReference type="SUPFAM" id="SSF52540">
    <property type="entry name" value="P-loop containing nucleoside triphosphate hydrolases"/>
    <property type="match status" value="1"/>
</dbReference>
<evidence type="ECO:0000256" key="3">
    <source>
        <dbReference type="ARBA" id="ARBA00022741"/>
    </source>
</evidence>
<dbReference type="InterPro" id="IPR017871">
    <property type="entry name" value="ABC_transporter-like_CS"/>
</dbReference>
<dbReference type="Proteomes" id="UP001296776">
    <property type="component" value="Unassembled WGS sequence"/>
</dbReference>
<accession>A0AAJ0U7S0</accession>
<protein>
    <submittedName>
        <fullName evidence="6">ABC transporter</fullName>
    </submittedName>
</protein>
<dbReference type="InterPro" id="IPR050153">
    <property type="entry name" value="Metal_Ion_Import_ABC"/>
</dbReference>
<dbReference type="GO" id="GO:0005524">
    <property type="term" value="F:ATP binding"/>
    <property type="evidence" value="ECO:0007669"/>
    <property type="project" value="UniProtKB-KW"/>
</dbReference>
<dbReference type="SMART" id="SM00382">
    <property type="entry name" value="AAA"/>
    <property type="match status" value="1"/>
</dbReference>
<dbReference type="RefSeq" id="WP_200347416.1">
    <property type="nucleotide sequence ID" value="NZ_NRSJ01000032.1"/>
</dbReference>
<dbReference type="PROSITE" id="PS00211">
    <property type="entry name" value="ABC_TRANSPORTER_1"/>
    <property type="match status" value="1"/>
</dbReference>
<comment type="caution">
    <text evidence="6">The sequence shown here is derived from an EMBL/GenBank/DDBJ whole genome shotgun (WGS) entry which is preliminary data.</text>
</comment>
<keyword evidence="7" id="KW-1185">Reference proteome</keyword>
<reference evidence="6" key="2">
    <citation type="journal article" date="2020" name="Microorganisms">
        <title>Osmotic Adaptation and Compatible Solute Biosynthesis of Phototrophic Bacteria as Revealed from Genome Analyses.</title>
        <authorList>
            <person name="Imhoff J.F."/>
            <person name="Rahn T."/>
            <person name="Kunzel S."/>
            <person name="Keller A."/>
            <person name="Neulinger S.C."/>
        </authorList>
    </citation>
    <scope>NUCLEOTIDE SEQUENCE</scope>
    <source>
        <strain evidence="6">DSM 11080</strain>
    </source>
</reference>
<comment type="similarity">
    <text evidence="1">Belongs to the ABC transporter superfamily.</text>
</comment>
<dbReference type="NCBIfam" id="NF040873">
    <property type="entry name" value="AztA"/>
    <property type="match status" value="1"/>
</dbReference>
<dbReference type="GO" id="GO:0016887">
    <property type="term" value="F:ATP hydrolysis activity"/>
    <property type="evidence" value="ECO:0007669"/>
    <property type="project" value="InterPro"/>
</dbReference>
<sequence length="244" mass="26800">MIELDNLTLGYDRHPAVHHLDATIARGSLLAVVGPNGAGKSTLLKGILGLLRPLQGEVRLHGVVRHRVAYLPQQIDLDRTFPLRVDELVSFGLWHRVGALRSLTRHDRTAIAEALAAVGLNGFAGRPIGALSGGQFQRALFARVLLQDAPLILLDEPFTAIDTRTAEDLLALVRRWHGEARTVIAVLHDLDQVRSHFPTAMLLARELVAAGPTAEVLRGEHLFRARQMAEAHDERAPVCRRRAA</sequence>
<dbReference type="InterPro" id="IPR003593">
    <property type="entry name" value="AAA+_ATPase"/>
</dbReference>
<dbReference type="Gene3D" id="3.40.50.300">
    <property type="entry name" value="P-loop containing nucleotide triphosphate hydrolases"/>
    <property type="match status" value="1"/>
</dbReference>
<keyword evidence="4" id="KW-0067">ATP-binding</keyword>
<dbReference type="InterPro" id="IPR027417">
    <property type="entry name" value="P-loop_NTPase"/>
</dbReference>
<dbReference type="Pfam" id="PF00005">
    <property type="entry name" value="ABC_tran"/>
    <property type="match status" value="1"/>
</dbReference>
<evidence type="ECO:0000256" key="1">
    <source>
        <dbReference type="ARBA" id="ARBA00005417"/>
    </source>
</evidence>
<organism evidence="6 7">
    <name type="scientific">Halochromatium glycolicum</name>
    <dbReference type="NCBI Taxonomy" id="85075"/>
    <lineage>
        <taxon>Bacteria</taxon>
        <taxon>Pseudomonadati</taxon>
        <taxon>Pseudomonadota</taxon>
        <taxon>Gammaproteobacteria</taxon>
        <taxon>Chromatiales</taxon>
        <taxon>Chromatiaceae</taxon>
        <taxon>Halochromatium</taxon>
    </lineage>
</organism>
<evidence type="ECO:0000259" key="5">
    <source>
        <dbReference type="PROSITE" id="PS50893"/>
    </source>
</evidence>
<proteinExistence type="inferred from homology"/>
<keyword evidence="3" id="KW-0547">Nucleotide-binding</keyword>
<dbReference type="InterPro" id="IPR047748">
    <property type="entry name" value="AztA-like"/>
</dbReference>
<dbReference type="EMBL" id="NRSJ01000032">
    <property type="protein sequence ID" value="MBK1706047.1"/>
    <property type="molecule type" value="Genomic_DNA"/>
</dbReference>
<gene>
    <name evidence="6" type="ORF">CKO40_16155</name>
</gene>
<dbReference type="CDD" id="cd03235">
    <property type="entry name" value="ABC_Metallic_Cations"/>
    <property type="match status" value="1"/>
</dbReference>
<evidence type="ECO:0000313" key="7">
    <source>
        <dbReference type="Proteomes" id="UP001296776"/>
    </source>
</evidence>
<dbReference type="PANTHER" id="PTHR42734">
    <property type="entry name" value="METAL TRANSPORT SYSTEM ATP-BINDING PROTEIN TM_0124-RELATED"/>
    <property type="match status" value="1"/>
</dbReference>
<reference evidence="6" key="1">
    <citation type="submission" date="2017-08" db="EMBL/GenBank/DDBJ databases">
        <authorList>
            <person name="Imhoff J.F."/>
            <person name="Rahn T."/>
            <person name="Kuenzel S."/>
            <person name="Neulinger S.C."/>
        </authorList>
    </citation>
    <scope>NUCLEOTIDE SEQUENCE</scope>
    <source>
        <strain evidence="6">DSM 11080</strain>
    </source>
</reference>
<keyword evidence="2" id="KW-0813">Transport</keyword>
<dbReference type="PANTHER" id="PTHR42734:SF5">
    <property type="entry name" value="IRON TRANSPORT SYSTEM ATP-BINDING PROTEIN HI_0361-RELATED"/>
    <property type="match status" value="1"/>
</dbReference>
<name>A0AAJ0U7S0_9GAMM</name>